<dbReference type="OrthoDB" id="9811700at2"/>
<keyword evidence="2" id="KW-0004">4Fe-4S</keyword>
<feature type="transmembrane region" description="Helical" evidence="8">
    <location>
        <begin position="188"/>
        <end position="206"/>
    </location>
</feature>
<dbReference type="InterPro" id="IPR014116">
    <property type="entry name" value="Cyt_c_oxidase_cbb3_FixG"/>
</dbReference>
<sequence length="516" mass="57007">MVRVAHRPGIQAPAMPDGSIVQPASDKTSKKTAATPAADAVVLFESQKKIHPKAVKGLYRRMKTVTFVVLLALFYLAPWIRWERGGDAPAQAVLFDLSTPRFFIFWIEIWPQEIYYLTGVLIVAALGLFLATALAGRVWCGFACPQTVWTDLFVWIERLFEGDRAERIRGDKAPWTARKLARKTGKHAAWLALSVVTGFGFVAFFADAPTLAHELITFNASYEAVSFFALFTGMTYMMAGWTREQMCTYMCPWPRFQSAMLDEHSLVVTYRADRGDNRAPKRKSESWEERRAKGFGDCIDCGQCVQVCPVGIDVRTGEQADCINCGLCVDACDSIMIAQGLAPKLIQFDSLAAQETRASGKTYQWRLIRPRTIMYGLILLVVGGAMAWSFALRPRLDITVLRDRAPLFVTLSDGSIRNAYTFKVANKTRQSRAYVMTVSGVPGAEIKVIGETDGAEAKDHAATISASPDSVATYRVYVTAPRASVTATSLPMTFHLSDKAAADRNSRDSVFLGPAN</sequence>
<dbReference type="EMBL" id="RXMA01000026">
    <property type="protein sequence ID" value="RTR16308.1"/>
    <property type="molecule type" value="Genomic_DNA"/>
</dbReference>
<keyword evidence="8" id="KW-1133">Transmembrane helix</keyword>
<dbReference type="Proteomes" id="UP000277007">
    <property type="component" value="Unassembled WGS sequence"/>
</dbReference>
<evidence type="ECO:0000256" key="7">
    <source>
        <dbReference type="SAM" id="MobiDB-lite"/>
    </source>
</evidence>
<name>A0A3S0K8E6_9PROT</name>
<dbReference type="Gene3D" id="2.60.40.10">
    <property type="entry name" value="Immunoglobulins"/>
    <property type="match status" value="1"/>
</dbReference>
<keyword evidence="8" id="KW-0812">Transmembrane</keyword>
<evidence type="ECO:0000256" key="4">
    <source>
        <dbReference type="ARBA" id="ARBA00022982"/>
    </source>
</evidence>
<dbReference type="PROSITE" id="PS51379">
    <property type="entry name" value="4FE4S_FER_2"/>
    <property type="match status" value="1"/>
</dbReference>
<keyword evidence="1" id="KW-0813">Transport</keyword>
<dbReference type="PROSITE" id="PS00198">
    <property type="entry name" value="4FE4S_FER_1"/>
    <property type="match status" value="1"/>
</dbReference>
<keyword evidence="8" id="KW-0472">Membrane</keyword>
<keyword evidence="6" id="KW-0411">Iron-sulfur</keyword>
<organism evidence="10 11">
    <name type="scientific">Azospirillum griseum</name>
    <dbReference type="NCBI Taxonomy" id="2496639"/>
    <lineage>
        <taxon>Bacteria</taxon>
        <taxon>Pseudomonadati</taxon>
        <taxon>Pseudomonadota</taxon>
        <taxon>Alphaproteobacteria</taxon>
        <taxon>Rhodospirillales</taxon>
        <taxon>Azospirillaceae</taxon>
        <taxon>Azospirillum</taxon>
    </lineage>
</organism>
<feature type="transmembrane region" description="Helical" evidence="8">
    <location>
        <begin position="114"/>
        <end position="135"/>
    </location>
</feature>
<dbReference type="PANTHER" id="PTHR30176:SF3">
    <property type="entry name" value="FERREDOXIN-TYPE PROTEIN NAPH"/>
    <property type="match status" value="1"/>
</dbReference>
<feature type="transmembrane region" description="Helical" evidence="8">
    <location>
        <begin position="218"/>
        <end position="239"/>
    </location>
</feature>
<evidence type="ECO:0000256" key="8">
    <source>
        <dbReference type="SAM" id="Phobius"/>
    </source>
</evidence>
<dbReference type="InterPro" id="IPR032879">
    <property type="entry name" value="FixG_C"/>
</dbReference>
<dbReference type="InterPro" id="IPR017900">
    <property type="entry name" value="4Fe4S_Fe_S_CS"/>
</dbReference>
<reference evidence="10 11" key="1">
    <citation type="submission" date="2018-12" db="EMBL/GenBank/DDBJ databases">
        <authorList>
            <person name="Yang Y."/>
        </authorList>
    </citation>
    <scope>NUCLEOTIDE SEQUENCE [LARGE SCALE GENOMIC DNA]</scope>
    <source>
        <strain evidence="10 11">L-25-5w-1</strain>
    </source>
</reference>
<protein>
    <submittedName>
        <fullName evidence="10">Cytochrome c oxidase accessory protein CcoG</fullName>
    </submittedName>
</protein>
<accession>A0A3S0K8E6</accession>
<dbReference type="Pfam" id="PF12801">
    <property type="entry name" value="Fer4_5"/>
    <property type="match status" value="1"/>
</dbReference>
<comment type="caution">
    <text evidence="10">The sequence shown here is derived from an EMBL/GenBank/DDBJ whole genome shotgun (WGS) entry which is preliminary data.</text>
</comment>
<evidence type="ECO:0000256" key="2">
    <source>
        <dbReference type="ARBA" id="ARBA00022485"/>
    </source>
</evidence>
<evidence type="ECO:0000313" key="10">
    <source>
        <dbReference type="EMBL" id="RTR16308.1"/>
    </source>
</evidence>
<dbReference type="Pfam" id="PF13746">
    <property type="entry name" value="Fer4_18"/>
    <property type="match status" value="1"/>
</dbReference>
<feature type="compositionally biased region" description="Low complexity" evidence="7">
    <location>
        <begin position="23"/>
        <end position="32"/>
    </location>
</feature>
<gene>
    <name evidence="10" type="primary">ccoG</name>
    <name evidence="10" type="ORF">EJ903_21210</name>
</gene>
<feature type="transmembrane region" description="Helical" evidence="8">
    <location>
        <begin position="373"/>
        <end position="392"/>
    </location>
</feature>
<dbReference type="PANTHER" id="PTHR30176">
    <property type="entry name" value="FERREDOXIN-TYPE PROTEIN NAPH"/>
    <property type="match status" value="1"/>
</dbReference>
<evidence type="ECO:0000256" key="1">
    <source>
        <dbReference type="ARBA" id="ARBA00022448"/>
    </source>
</evidence>
<dbReference type="GO" id="GO:0046872">
    <property type="term" value="F:metal ion binding"/>
    <property type="evidence" value="ECO:0007669"/>
    <property type="project" value="UniProtKB-KW"/>
</dbReference>
<dbReference type="Gene3D" id="1.10.1060.10">
    <property type="entry name" value="Alpha-helical ferredoxin"/>
    <property type="match status" value="1"/>
</dbReference>
<dbReference type="Pfam" id="PF11614">
    <property type="entry name" value="FixG_C"/>
    <property type="match status" value="1"/>
</dbReference>
<evidence type="ECO:0000256" key="6">
    <source>
        <dbReference type="ARBA" id="ARBA00023014"/>
    </source>
</evidence>
<keyword evidence="5" id="KW-0408">Iron</keyword>
<evidence type="ECO:0000256" key="5">
    <source>
        <dbReference type="ARBA" id="ARBA00023004"/>
    </source>
</evidence>
<feature type="transmembrane region" description="Helical" evidence="8">
    <location>
        <begin position="64"/>
        <end position="82"/>
    </location>
</feature>
<evidence type="ECO:0000256" key="3">
    <source>
        <dbReference type="ARBA" id="ARBA00022723"/>
    </source>
</evidence>
<dbReference type="GO" id="GO:0005886">
    <property type="term" value="C:plasma membrane"/>
    <property type="evidence" value="ECO:0007669"/>
    <property type="project" value="TreeGrafter"/>
</dbReference>
<dbReference type="InterPro" id="IPR051684">
    <property type="entry name" value="Electron_Trans/Redox"/>
</dbReference>
<feature type="domain" description="4Fe-4S ferredoxin-type" evidence="9">
    <location>
        <begin position="289"/>
        <end position="318"/>
    </location>
</feature>
<dbReference type="NCBIfam" id="TIGR02745">
    <property type="entry name" value="ccoG_rdxA_fixG"/>
    <property type="match status" value="1"/>
</dbReference>
<keyword evidence="3" id="KW-0479">Metal-binding</keyword>
<dbReference type="AlphaFoldDB" id="A0A3S0K8E6"/>
<dbReference type="SUPFAM" id="SSF54862">
    <property type="entry name" value="4Fe-4S ferredoxins"/>
    <property type="match status" value="1"/>
</dbReference>
<dbReference type="GO" id="GO:0051539">
    <property type="term" value="F:4 iron, 4 sulfur cluster binding"/>
    <property type="evidence" value="ECO:0007669"/>
    <property type="project" value="UniProtKB-KW"/>
</dbReference>
<dbReference type="InterPro" id="IPR013783">
    <property type="entry name" value="Ig-like_fold"/>
</dbReference>
<dbReference type="InterPro" id="IPR017896">
    <property type="entry name" value="4Fe4S_Fe-S-bd"/>
</dbReference>
<keyword evidence="4" id="KW-0249">Electron transport</keyword>
<evidence type="ECO:0000313" key="11">
    <source>
        <dbReference type="Proteomes" id="UP000277007"/>
    </source>
</evidence>
<proteinExistence type="predicted"/>
<dbReference type="InterPro" id="IPR009051">
    <property type="entry name" value="Helical_ferredxn"/>
</dbReference>
<feature type="region of interest" description="Disordered" evidence="7">
    <location>
        <begin position="1"/>
        <end position="32"/>
    </location>
</feature>
<keyword evidence="11" id="KW-1185">Reference proteome</keyword>
<evidence type="ECO:0000259" key="9">
    <source>
        <dbReference type="PROSITE" id="PS51379"/>
    </source>
</evidence>